<dbReference type="STRING" id="336566.ABB30_09675"/>
<accession>A0A0R0DFN4</accession>
<dbReference type="EMBL" id="LDJM01000022">
    <property type="protein sequence ID" value="KRG76612.1"/>
    <property type="molecule type" value="Genomic_DNA"/>
</dbReference>
<dbReference type="InterPro" id="IPR006015">
    <property type="entry name" value="Universal_stress_UspA"/>
</dbReference>
<dbReference type="CDD" id="cd00293">
    <property type="entry name" value="USP-like"/>
    <property type="match status" value="2"/>
</dbReference>
<evidence type="ECO:0000256" key="1">
    <source>
        <dbReference type="ARBA" id="ARBA00008791"/>
    </source>
</evidence>
<dbReference type="SUPFAM" id="SSF52402">
    <property type="entry name" value="Adenine nucleotide alpha hydrolases-like"/>
    <property type="match status" value="2"/>
</dbReference>
<feature type="domain" description="UspA" evidence="2">
    <location>
        <begin position="150"/>
        <end position="289"/>
    </location>
</feature>
<proteinExistence type="inferred from homology"/>
<dbReference type="PRINTS" id="PR01438">
    <property type="entry name" value="UNVRSLSTRESS"/>
</dbReference>
<dbReference type="PANTHER" id="PTHR46268">
    <property type="entry name" value="STRESS RESPONSE PROTEIN NHAX"/>
    <property type="match status" value="1"/>
</dbReference>
<dbReference type="PATRIC" id="fig|336566.3.peg.1354"/>
<dbReference type="Gene3D" id="3.40.50.620">
    <property type="entry name" value="HUPs"/>
    <property type="match status" value="2"/>
</dbReference>
<dbReference type="Proteomes" id="UP000050956">
    <property type="component" value="Unassembled WGS sequence"/>
</dbReference>
<dbReference type="Pfam" id="PF00582">
    <property type="entry name" value="Usp"/>
    <property type="match status" value="2"/>
</dbReference>
<protein>
    <recommendedName>
        <fullName evidence="2">UspA domain-containing protein</fullName>
    </recommendedName>
</protein>
<dbReference type="InterPro" id="IPR006016">
    <property type="entry name" value="UspA"/>
</dbReference>
<name>A0A0R0DFN4_9GAMM</name>
<gene>
    <name evidence="3" type="ORF">ABB30_09675</name>
</gene>
<reference evidence="3 4" key="1">
    <citation type="submission" date="2015-05" db="EMBL/GenBank/DDBJ databases">
        <title>Genome sequencing and analysis of members of genus Stenotrophomonas.</title>
        <authorList>
            <person name="Patil P.P."/>
            <person name="Midha S."/>
            <person name="Patil P.B."/>
        </authorList>
    </citation>
    <scope>NUCLEOTIDE SEQUENCE [LARGE SCALE GENOMIC DNA]</scope>
    <source>
        <strain evidence="3 4">DSM 24757</strain>
    </source>
</reference>
<sequence>MPRSLLLATDLGARCDRALERALDLARRWQAQLVVVSVLPPLEQHELSEELFGQADWGPSLGPLQYAQRRLQRDLGELAAGVEVSLRLEQGAVGPAIARVAQETGCGLVITGLARDAIFEQPRLGSTVTWLARHSEVPVLLVRNRAHQAYRSMVLANDHSAHCQHALHTALELFGEPLQLSLVHALELPRAGLLTTPYTQLEEQARRQAEQDGRSFLAGCRIDDALRQRTQLVSDDGEPARVVSRYARDHDSDLVVIGTHGRSTLSHLLLGSDAQRLLAQAQTDTLLVRRPAAATDKAE</sequence>
<comment type="caution">
    <text evidence="3">The sequence shown here is derived from an EMBL/GenBank/DDBJ whole genome shotgun (WGS) entry which is preliminary data.</text>
</comment>
<dbReference type="PANTHER" id="PTHR46268:SF6">
    <property type="entry name" value="UNIVERSAL STRESS PROTEIN UP12"/>
    <property type="match status" value="1"/>
</dbReference>
<keyword evidence="4" id="KW-1185">Reference proteome</keyword>
<dbReference type="AlphaFoldDB" id="A0A0R0DFN4"/>
<comment type="similarity">
    <text evidence="1">Belongs to the universal stress protein A family.</text>
</comment>
<evidence type="ECO:0000313" key="3">
    <source>
        <dbReference type="EMBL" id="KRG76612.1"/>
    </source>
</evidence>
<evidence type="ECO:0000313" key="4">
    <source>
        <dbReference type="Proteomes" id="UP000050956"/>
    </source>
</evidence>
<dbReference type="InterPro" id="IPR014729">
    <property type="entry name" value="Rossmann-like_a/b/a_fold"/>
</dbReference>
<feature type="domain" description="UspA" evidence="2">
    <location>
        <begin position="2"/>
        <end position="143"/>
    </location>
</feature>
<evidence type="ECO:0000259" key="2">
    <source>
        <dbReference type="Pfam" id="PF00582"/>
    </source>
</evidence>
<organism evidence="3 4">
    <name type="scientific">Stenotrophomonas ginsengisoli</name>
    <dbReference type="NCBI Taxonomy" id="336566"/>
    <lineage>
        <taxon>Bacteria</taxon>
        <taxon>Pseudomonadati</taxon>
        <taxon>Pseudomonadota</taxon>
        <taxon>Gammaproteobacteria</taxon>
        <taxon>Lysobacterales</taxon>
        <taxon>Lysobacteraceae</taxon>
        <taxon>Stenotrophomonas</taxon>
    </lineage>
</organism>